<sequence>MQAGRLRHRIALQRYSAGERDENGYLIPGSAGWQTVTLLWAATEGINGREFIAAAAEQAATTWRITVRHFRIEPSMRLKAGDTVFNVKAILPDNNRQRMVLMCETGVNEG</sequence>
<gene>
    <name evidence="1" type="ORF">Q8947_10420</name>
</gene>
<dbReference type="RefSeq" id="WP_347287216.1">
    <property type="nucleotide sequence ID" value="NZ_JAUZQE010000023.1"/>
</dbReference>
<accession>A0ABU1D7H6</accession>
<dbReference type="Proteomes" id="UP001232156">
    <property type="component" value="Unassembled WGS sequence"/>
</dbReference>
<dbReference type="InterPro" id="IPR008767">
    <property type="entry name" value="Phage_SPP1_head-tail_adaptor"/>
</dbReference>
<organism evidence="1 2">
    <name type="scientific">Yanghanlia caeni</name>
    <dbReference type="NCBI Taxonomy" id="3064283"/>
    <lineage>
        <taxon>Bacteria</taxon>
        <taxon>Pseudomonadati</taxon>
        <taxon>Pseudomonadota</taxon>
        <taxon>Betaproteobacteria</taxon>
        <taxon>Burkholderiales</taxon>
        <taxon>Alcaligenaceae</taxon>
        <taxon>Yanghanlia</taxon>
    </lineage>
</organism>
<evidence type="ECO:0000313" key="1">
    <source>
        <dbReference type="EMBL" id="MDR4126392.1"/>
    </source>
</evidence>
<dbReference type="Gene3D" id="2.40.10.270">
    <property type="entry name" value="Bacteriophage SPP1 head-tail adaptor protein"/>
    <property type="match status" value="1"/>
</dbReference>
<reference evidence="1 2" key="1">
    <citation type="submission" date="2023-08" db="EMBL/GenBank/DDBJ databases">
        <title>Alcaligenaceae gen. nov., a novel taxon isolated from the sludge of Yixing Pesticide Factory.</title>
        <authorList>
            <person name="Ruan L."/>
        </authorList>
    </citation>
    <scope>NUCLEOTIDE SEQUENCE [LARGE SCALE GENOMIC DNA]</scope>
    <source>
        <strain evidence="1 2">LG-2</strain>
    </source>
</reference>
<dbReference type="EMBL" id="JAUZQE010000023">
    <property type="protein sequence ID" value="MDR4126392.1"/>
    <property type="molecule type" value="Genomic_DNA"/>
</dbReference>
<dbReference type="NCBIfam" id="TIGR01563">
    <property type="entry name" value="gp16_SPP1"/>
    <property type="match status" value="1"/>
</dbReference>
<comment type="caution">
    <text evidence="1">The sequence shown here is derived from an EMBL/GenBank/DDBJ whole genome shotgun (WGS) entry which is preliminary data.</text>
</comment>
<dbReference type="InterPro" id="IPR038666">
    <property type="entry name" value="SSP1_head-tail_sf"/>
</dbReference>
<keyword evidence="2" id="KW-1185">Reference proteome</keyword>
<protein>
    <submittedName>
        <fullName evidence="1">Phage head closure protein</fullName>
    </submittedName>
</protein>
<name>A0ABU1D7H6_9BURK</name>
<proteinExistence type="predicted"/>
<dbReference type="Pfam" id="PF05521">
    <property type="entry name" value="Phage_HCP"/>
    <property type="match status" value="1"/>
</dbReference>
<evidence type="ECO:0000313" key="2">
    <source>
        <dbReference type="Proteomes" id="UP001232156"/>
    </source>
</evidence>